<evidence type="ECO:0000313" key="5">
    <source>
        <dbReference type="EMBL" id="MBB2155552.1"/>
    </source>
</evidence>
<feature type="compositionally biased region" description="Basic and acidic residues" evidence="4">
    <location>
        <begin position="70"/>
        <end position="82"/>
    </location>
</feature>
<comment type="function">
    <text evidence="3">Inhibits all the catalytic activities of DNA gyrase by preventing its interaction with DNA. Acts by binding directly to the C-terminal domain of GyrB, which probably disrupts DNA binding by the gyrase.</text>
</comment>
<dbReference type="HAMAP" id="MF_00649">
    <property type="entry name" value="DNA_gyrase_inhibitor_YacG"/>
    <property type="match status" value="1"/>
</dbReference>
<feature type="binding site" evidence="3">
    <location>
        <position position="20"/>
    </location>
    <ligand>
        <name>Zn(2+)</name>
        <dbReference type="ChEBI" id="CHEBI:29105"/>
    </ligand>
</feature>
<dbReference type="RefSeq" id="WP_012554153.1">
    <property type="nucleotide sequence ID" value="NZ_JABEQG010000005.1"/>
</dbReference>
<evidence type="ECO:0000256" key="1">
    <source>
        <dbReference type="ARBA" id="ARBA00022723"/>
    </source>
</evidence>
<feature type="region of interest" description="Disordered" evidence="4">
    <location>
        <begin position="50"/>
        <end position="82"/>
    </location>
</feature>
<dbReference type="GO" id="GO:0008270">
    <property type="term" value="F:zinc ion binding"/>
    <property type="evidence" value="ECO:0007669"/>
    <property type="project" value="UniProtKB-UniRule"/>
</dbReference>
<dbReference type="Proteomes" id="UP000550787">
    <property type="component" value="Unassembled WGS sequence"/>
</dbReference>
<dbReference type="InterPro" id="IPR013088">
    <property type="entry name" value="Znf_NHR/GATA"/>
</dbReference>
<feature type="binding site" evidence="3">
    <location>
        <position position="32"/>
    </location>
    <ligand>
        <name>Zn(2+)</name>
        <dbReference type="ChEBI" id="CHEBI:29105"/>
    </ligand>
</feature>
<dbReference type="Gene3D" id="3.30.50.10">
    <property type="entry name" value="Erythroid Transcription Factor GATA-1, subunit A"/>
    <property type="match status" value="1"/>
</dbReference>
<dbReference type="GO" id="GO:0008657">
    <property type="term" value="F:DNA topoisomerase type II (double strand cut, ATP-hydrolyzing) inhibitor activity"/>
    <property type="evidence" value="ECO:0007669"/>
    <property type="project" value="UniProtKB-UniRule"/>
</dbReference>
<dbReference type="PANTHER" id="PTHR36150:SF1">
    <property type="entry name" value="DNA GYRASE INHIBITOR YACG"/>
    <property type="match status" value="1"/>
</dbReference>
<comment type="subunit">
    <text evidence="3">Interacts with GyrB.</text>
</comment>
<feature type="binding site" evidence="3">
    <location>
        <position position="17"/>
    </location>
    <ligand>
        <name>Zn(2+)</name>
        <dbReference type="ChEBI" id="CHEBI:29105"/>
    </ligand>
</feature>
<evidence type="ECO:0000256" key="2">
    <source>
        <dbReference type="ARBA" id="ARBA00022833"/>
    </source>
</evidence>
<comment type="caution">
    <text evidence="5">The sequence shown here is derived from an EMBL/GenBank/DDBJ whole genome shotgun (WGS) entry which is preliminary data.</text>
</comment>
<feature type="binding site" evidence="3">
    <location>
        <position position="36"/>
    </location>
    <ligand>
        <name>Zn(2+)</name>
        <dbReference type="ChEBI" id="CHEBI:29105"/>
    </ligand>
</feature>
<evidence type="ECO:0000313" key="6">
    <source>
        <dbReference type="Proteomes" id="UP000550787"/>
    </source>
</evidence>
<organism evidence="5 6">
    <name type="scientific">Gluconacetobacter diazotrophicus</name>
    <name type="common">Acetobacter diazotrophicus</name>
    <dbReference type="NCBI Taxonomy" id="33996"/>
    <lineage>
        <taxon>Bacteria</taxon>
        <taxon>Pseudomonadati</taxon>
        <taxon>Pseudomonadota</taxon>
        <taxon>Alphaproteobacteria</taxon>
        <taxon>Acetobacterales</taxon>
        <taxon>Acetobacteraceae</taxon>
        <taxon>Gluconacetobacter</taxon>
    </lineage>
</organism>
<evidence type="ECO:0000256" key="3">
    <source>
        <dbReference type="HAMAP-Rule" id="MF_00649"/>
    </source>
</evidence>
<feature type="compositionally biased region" description="Basic and acidic residues" evidence="4">
    <location>
        <begin position="50"/>
        <end position="63"/>
    </location>
</feature>
<dbReference type="SUPFAM" id="SSF57716">
    <property type="entry name" value="Glucocorticoid receptor-like (DNA-binding domain)"/>
    <property type="match status" value="1"/>
</dbReference>
<evidence type="ECO:0000256" key="4">
    <source>
        <dbReference type="SAM" id="MobiDB-lite"/>
    </source>
</evidence>
<comment type="cofactor">
    <cofactor evidence="3">
        <name>Zn(2+)</name>
        <dbReference type="ChEBI" id="CHEBI:29105"/>
    </cofactor>
    <text evidence="3">Binds 1 zinc ion.</text>
</comment>
<keyword evidence="2 3" id="KW-0862">Zinc</keyword>
<dbReference type="PANTHER" id="PTHR36150">
    <property type="entry name" value="DNA GYRASE INHIBITOR YACG"/>
    <property type="match status" value="1"/>
</dbReference>
<proteinExistence type="inferred from homology"/>
<dbReference type="InterPro" id="IPR005584">
    <property type="entry name" value="DNA_gyrase_inhibitor_YacG"/>
</dbReference>
<sequence length="82" mass="9133">MTDPTPTNTDLAPLPPCPICGRPGQTAFRPFCSKRCGDIDLGRWFSETYRVPDPDQGWDHGEDGQIFDENDPRRVDPGDEVG</sequence>
<protein>
    <recommendedName>
        <fullName evidence="3">DNA gyrase inhibitor YacG</fullName>
    </recommendedName>
</protein>
<name>A0A7W4I435_GLUDI</name>
<gene>
    <name evidence="3 5" type="primary">yacG</name>
    <name evidence="5" type="ORF">HLH33_04385</name>
</gene>
<reference evidence="5 6" key="1">
    <citation type="submission" date="2020-04" db="EMBL/GenBank/DDBJ databases">
        <title>Description of novel Gluconacetobacter.</title>
        <authorList>
            <person name="Sombolestani A."/>
        </authorList>
    </citation>
    <scope>NUCLEOTIDE SEQUENCE [LARGE SCALE GENOMIC DNA]</scope>
    <source>
        <strain evidence="5 6">LMG 7603</strain>
    </source>
</reference>
<dbReference type="EMBL" id="JABEQG010000005">
    <property type="protein sequence ID" value="MBB2155552.1"/>
    <property type="molecule type" value="Genomic_DNA"/>
</dbReference>
<dbReference type="AlphaFoldDB" id="A0A7W4I435"/>
<dbReference type="GO" id="GO:0006355">
    <property type="term" value="P:regulation of DNA-templated transcription"/>
    <property type="evidence" value="ECO:0007669"/>
    <property type="project" value="InterPro"/>
</dbReference>
<comment type="similarity">
    <text evidence="3">Belongs to the DNA gyrase inhibitor YacG family.</text>
</comment>
<accession>A0A7W4I435</accession>
<keyword evidence="1 3" id="KW-0479">Metal-binding</keyword>
<dbReference type="Pfam" id="PF03884">
    <property type="entry name" value="YacG"/>
    <property type="match status" value="1"/>
</dbReference>